<dbReference type="AlphaFoldDB" id="H7ENX2"/>
<dbReference type="STRING" id="907348.TresaDRAFT_0078"/>
<accession>H7ENX2</accession>
<proteinExistence type="predicted"/>
<comment type="caution">
    <text evidence="1">The sequence shown here is derived from an EMBL/GenBank/DDBJ whole genome shotgun (WGS) entry which is preliminary data.</text>
</comment>
<name>H7ENX2_9SPIR</name>
<dbReference type="OrthoDB" id="361418at2"/>
<dbReference type="RefSeq" id="WP_002706263.1">
    <property type="nucleotide sequence ID" value="NZ_AGRW01000054.1"/>
</dbReference>
<gene>
    <name evidence="1" type="ORF">TresaDRAFT_0078</name>
</gene>
<organism evidence="1 2">
    <name type="scientific">Treponema saccharophilum DSM 2985</name>
    <dbReference type="NCBI Taxonomy" id="907348"/>
    <lineage>
        <taxon>Bacteria</taxon>
        <taxon>Pseudomonadati</taxon>
        <taxon>Spirochaetota</taxon>
        <taxon>Spirochaetia</taxon>
        <taxon>Spirochaetales</taxon>
        <taxon>Treponemataceae</taxon>
        <taxon>Treponema</taxon>
    </lineage>
</organism>
<evidence type="ECO:0000313" key="1">
    <source>
        <dbReference type="EMBL" id="EIC00605.1"/>
    </source>
</evidence>
<reference evidence="1 2" key="1">
    <citation type="submission" date="2011-09" db="EMBL/GenBank/DDBJ databases">
        <title>The draft genome of Treponema saccharophilum DSM 2985.</title>
        <authorList>
            <consortium name="US DOE Joint Genome Institute (JGI-PGF)"/>
            <person name="Lucas S."/>
            <person name="Copeland A."/>
            <person name="Lapidus A."/>
            <person name="Glavina del Rio T."/>
            <person name="Dalin E."/>
            <person name="Tice H."/>
            <person name="Bruce D."/>
            <person name="Goodwin L."/>
            <person name="Pitluck S."/>
            <person name="Peters L."/>
            <person name="Kyrpides N."/>
            <person name="Mavromatis K."/>
            <person name="Ivanova N."/>
            <person name="Markowitz V."/>
            <person name="Cheng J.-F."/>
            <person name="Hugenholtz P."/>
            <person name="Woyke T."/>
            <person name="Wu D."/>
            <person name="Gronow S."/>
            <person name="Wellnitz S."/>
            <person name="Brambilla E."/>
            <person name="Klenk H.-P."/>
            <person name="Eisen J.A."/>
        </authorList>
    </citation>
    <scope>NUCLEOTIDE SEQUENCE [LARGE SCALE GENOMIC DNA]</scope>
    <source>
        <strain evidence="1 2">DSM 2985</strain>
    </source>
</reference>
<protein>
    <submittedName>
        <fullName evidence="1">Uncharacterized protein</fullName>
    </submittedName>
</protein>
<sequence length="201" mass="22640">MLKSTVKVRFASLLALAVFLAFGAFYIFTFVRCFFAASVVQDFSARTIMRIVIYGTSRETVSARVALVDTSGREFAVLDRSWSGQNLCVEFSSASFGGKKIQFPVRVYSEQYLQFGKTSVYKGTRLARYYLYDGICAFVSEKYPRPVRRALGALGYFADFQSTKFRSRYSETSVMNLSALVPGETYDIVTDSTGSLRLLRM</sequence>
<dbReference type="EMBL" id="AGRW01000054">
    <property type="protein sequence ID" value="EIC00605.1"/>
    <property type="molecule type" value="Genomic_DNA"/>
</dbReference>
<dbReference type="eggNOG" id="ENOG5032JD5">
    <property type="taxonomic scope" value="Bacteria"/>
</dbReference>
<dbReference type="Proteomes" id="UP000003571">
    <property type="component" value="Unassembled WGS sequence"/>
</dbReference>
<evidence type="ECO:0000313" key="2">
    <source>
        <dbReference type="Proteomes" id="UP000003571"/>
    </source>
</evidence>
<keyword evidence="2" id="KW-1185">Reference proteome</keyword>
<dbReference type="PATRIC" id="fig|907348.3.peg.2659"/>